<organism evidence="2 3">
    <name type="scientific">Xylona heveae (strain CBS 132557 / TC161)</name>
    <dbReference type="NCBI Taxonomy" id="1328760"/>
    <lineage>
        <taxon>Eukaryota</taxon>
        <taxon>Fungi</taxon>
        <taxon>Dikarya</taxon>
        <taxon>Ascomycota</taxon>
        <taxon>Pezizomycotina</taxon>
        <taxon>Xylonomycetes</taxon>
        <taxon>Xylonales</taxon>
        <taxon>Xylonaceae</taxon>
        <taxon>Xylona</taxon>
    </lineage>
</organism>
<feature type="transmembrane region" description="Helical" evidence="1">
    <location>
        <begin position="27"/>
        <end position="50"/>
    </location>
</feature>
<dbReference type="EMBL" id="KV407454">
    <property type="protein sequence ID" value="KZF26757.1"/>
    <property type="molecule type" value="Genomic_DNA"/>
</dbReference>
<dbReference type="GeneID" id="28896782"/>
<keyword evidence="1" id="KW-0812">Transmembrane</keyword>
<evidence type="ECO:0000256" key="1">
    <source>
        <dbReference type="SAM" id="Phobius"/>
    </source>
</evidence>
<name>A0A165JXP8_XYLHT</name>
<keyword evidence="1" id="KW-0472">Membrane</keyword>
<dbReference type="Proteomes" id="UP000076632">
    <property type="component" value="Unassembled WGS sequence"/>
</dbReference>
<proteinExistence type="predicted"/>
<accession>A0A165JXP8</accession>
<dbReference type="RefSeq" id="XP_018192312.1">
    <property type="nucleotide sequence ID" value="XM_018331645.1"/>
</dbReference>
<keyword evidence="3" id="KW-1185">Reference proteome</keyword>
<reference evidence="2 3" key="1">
    <citation type="journal article" date="2016" name="Fungal Biol.">
        <title>The genome of Xylona heveae provides a window into fungal endophytism.</title>
        <authorList>
            <person name="Gazis R."/>
            <person name="Kuo A."/>
            <person name="Riley R."/>
            <person name="LaButti K."/>
            <person name="Lipzen A."/>
            <person name="Lin J."/>
            <person name="Amirebrahimi M."/>
            <person name="Hesse C.N."/>
            <person name="Spatafora J.W."/>
            <person name="Henrissat B."/>
            <person name="Hainaut M."/>
            <person name="Grigoriev I.V."/>
            <person name="Hibbett D.S."/>
        </authorList>
    </citation>
    <scope>NUCLEOTIDE SEQUENCE [LARGE SCALE GENOMIC DNA]</scope>
    <source>
        <strain evidence="2 3">TC161</strain>
    </source>
</reference>
<keyword evidence="1" id="KW-1133">Transmembrane helix</keyword>
<dbReference type="AlphaFoldDB" id="A0A165JXP8"/>
<sequence length="54" mass="5963">MCVRRAGQFCWDQLSPHLQRNAKPSKLGVLGVRLFCIEIGATSVIFILGYGKPS</sequence>
<evidence type="ECO:0000313" key="2">
    <source>
        <dbReference type="EMBL" id="KZF26757.1"/>
    </source>
</evidence>
<gene>
    <name evidence="2" type="ORF">L228DRAFT_243272</name>
</gene>
<dbReference type="InParanoid" id="A0A165JXP8"/>
<protein>
    <submittedName>
        <fullName evidence="2">Uncharacterized protein</fullName>
    </submittedName>
</protein>
<evidence type="ECO:0000313" key="3">
    <source>
        <dbReference type="Proteomes" id="UP000076632"/>
    </source>
</evidence>